<proteinExistence type="predicted"/>
<dbReference type="AlphaFoldDB" id="A0A450X8Q7"/>
<gene>
    <name evidence="1" type="ORF">BECKLPF1236B_GA0070989_15032</name>
</gene>
<dbReference type="EMBL" id="CAADFK010000503">
    <property type="protein sequence ID" value="VFK25638.1"/>
    <property type="molecule type" value="Genomic_DNA"/>
</dbReference>
<reference evidence="1" key="1">
    <citation type="submission" date="2019-02" db="EMBL/GenBank/DDBJ databases">
        <authorList>
            <person name="Gruber-Vodicka R. H."/>
            <person name="Seah K. B. B."/>
        </authorList>
    </citation>
    <scope>NUCLEOTIDE SEQUENCE</scope>
    <source>
        <strain evidence="1">BECK_S313</strain>
    </source>
</reference>
<accession>A0A450X8Q7</accession>
<sequence length="73" mass="8487">MNQRLERLEIARLATQLTIAIMENTYEKKKLASAVHKRPENRTPLDLFDQVADHLQSFMDKESRSDDTTKSNP</sequence>
<name>A0A450X8Q7_9GAMM</name>
<evidence type="ECO:0000313" key="1">
    <source>
        <dbReference type="EMBL" id="VFK25638.1"/>
    </source>
</evidence>
<organism evidence="1">
    <name type="scientific">Candidatus Kentrum sp. LPFa</name>
    <dbReference type="NCBI Taxonomy" id="2126335"/>
    <lineage>
        <taxon>Bacteria</taxon>
        <taxon>Pseudomonadati</taxon>
        <taxon>Pseudomonadota</taxon>
        <taxon>Gammaproteobacteria</taxon>
        <taxon>Candidatus Kentrum</taxon>
    </lineage>
</organism>
<protein>
    <submittedName>
        <fullName evidence="1">Uncharacterized protein</fullName>
    </submittedName>
</protein>